<name>A0A017TB03_9BACT</name>
<dbReference type="STRING" id="1192034.CAP_2807"/>
<comment type="caution">
    <text evidence="1">The sequence shown here is derived from an EMBL/GenBank/DDBJ whole genome shotgun (WGS) entry which is preliminary data.</text>
</comment>
<sequence>MAAEDQPDPRIAFIDNALAAWRQGDCALGQHWFVHRLDPAFALTDAGRVGDLLKEWLKLVPTMGRFESVEGQVVTLQDMNAGEYVDSDPLDLDHLSAGSGG</sequence>
<organism evidence="1 2">
    <name type="scientific">Chondromyces apiculatus DSM 436</name>
    <dbReference type="NCBI Taxonomy" id="1192034"/>
    <lineage>
        <taxon>Bacteria</taxon>
        <taxon>Pseudomonadati</taxon>
        <taxon>Myxococcota</taxon>
        <taxon>Polyangia</taxon>
        <taxon>Polyangiales</taxon>
        <taxon>Polyangiaceae</taxon>
        <taxon>Chondromyces</taxon>
    </lineage>
</organism>
<gene>
    <name evidence="1" type="ORF">CAP_2807</name>
</gene>
<dbReference type="EMBL" id="ASRX01000020">
    <property type="protein sequence ID" value="EYF05806.1"/>
    <property type="molecule type" value="Genomic_DNA"/>
</dbReference>
<reference evidence="1 2" key="1">
    <citation type="submission" date="2013-05" db="EMBL/GenBank/DDBJ databases">
        <title>Genome assembly of Chondromyces apiculatus DSM 436.</title>
        <authorList>
            <person name="Sharma G."/>
            <person name="Khatri I."/>
            <person name="Kaur C."/>
            <person name="Mayilraj S."/>
            <person name="Subramanian S."/>
        </authorList>
    </citation>
    <scope>NUCLEOTIDE SEQUENCE [LARGE SCALE GENOMIC DNA]</scope>
    <source>
        <strain evidence="1 2">DSM 436</strain>
    </source>
</reference>
<accession>A0A017TB03</accession>
<proteinExistence type="predicted"/>
<dbReference type="Proteomes" id="UP000019678">
    <property type="component" value="Unassembled WGS sequence"/>
</dbReference>
<dbReference type="AlphaFoldDB" id="A0A017TB03"/>
<keyword evidence="2" id="KW-1185">Reference proteome</keyword>
<evidence type="ECO:0000313" key="2">
    <source>
        <dbReference type="Proteomes" id="UP000019678"/>
    </source>
</evidence>
<protein>
    <submittedName>
        <fullName evidence="1">Uncharacterized protein</fullName>
    </submittedName>
</protein>
<evidence type="ECO:0000313" key="1">
    <source>
        <dbReference type="EMBL" id="EYF05806.1"/>
    </source>
</evidence>
<dbReference type="OrthoDB" id="7595500at2"/>
<dbReference type="RefSeq" id="WP_044241089.1">
    <property type="nucleotide sequence ID" value="NZ_ASRX01000020.1"/>
</dbReference>